<evidence type="ECO:0000256" key="3">
    <source>
        <dbReference type="SAM" id="SignalP"/>
    </source>
</evidence>
<evidence type="ECO:0000256" key="1">
    <source>
        <dbReference type="SAM" id="MobiDB-lite"/>
    </source>
</evidence>
<dbReference type="PANTHER" id="PTHR34883">
    <property type="entry name" value="SERINE-RICH PROTEIN, PUTATIVE-RELATED-RELATED"/>
    <property type="match status" value="1"/>
</dbReference>
<feature type="region of interest" description="Disordered" evidence="1">
    <location>
        <begin position="178"/>
        <end position="203"/>
    </location>
</feature>
<dbReference type="InterPro" id="IPR052953">
    <property type="entry name" value="Ser-rich/MCO-related"/>
</dbReference>
<evidence type="ECO:0000256" key="2">
    <source>
        <dbReference type="SAM" id="Phobius"/>
    </source>
</evidence>
<dbReference type="Gene3D" id="2.60.40.420">
    <property type="entry name" value="Cupredoxins - blue copper proteins"/>
    <property type="match status" value="1"/>
</dbReference>
<dbReference type="SUPFAM" id="SSF49503">
    <property type="entry name" value="Cupredoxins"/>
    <property type="match status" value="1"/>
</dbReference>
<keyword evidence="3" id="KW-0732">Signal</keyword>
<organism evidence="4 5">
    <name type="scientific">Lentinula lateritia</name>
    <dbReference type="NCBI Taxonomy" id="40482"/>
    <lineage>
        <taxon>Eukaryota</taxon>
        <taxon>Fungi</taxon>
        <taxon>Dikarya</taxon>
        <taxon>Basidiomycota</taxon>
        <taxon>Agaricomycotina</taxon>
        <taxon>Agaricomycetes</taxon>
        <taxon>Agaricomycetidae</taxon>
        <taxon>Agaricales</taxon>
        <taxon>Marasmiineae</taxon>
        <taxon>Omphalotaceae</taxon>
        <taxon>Lentinula</taxon>
    </lineage>
</organism>
<reference evidence="4" key="2">
    <citation type="journal article" date="2023" name="Proc. Natl. Acad. Sci. U.S.A.">
        <title>A global phylogenomic analysis of the shiitake genus Lentinula.</title>
        <authorList>
            <person name="Sierra-Patev S."/>
            <person name="Min B."/>
            <person name="Naranjo-Ortiz M."/>
            <person name="Looney B."/>
            <person name="Konkel Z."/>
            <person name="Slot J.C."/>
            <person name="Sakamoto Y."/>
            <person name="Steenwyk J.L."/>
            <person name="Rokas A."/>
            <person name="Carro J."/>
            <person name="Camarero S."/>
            <person name="Ferreira P."/>
            <person name="Molpeceres G."/>
            <person name="Ruiz-Duenas F.J."/>
            <person name="Serrano A."/>
            <person name="Henrissat B."/>
            <person name="Drula E."/>
            <person name="Hughes K.W."/>
            <person name="Mata J.L."/>
            <person name="Ishikawa N.K."/>
            <person name="Vargas-Isla R."/>
            <person name="Ushijima S."/>
            <person name="Smith C.A."/>
            <person name="Donoghue J."/>
            <person name="Ahrendt S."/>
            <person name="Andreopoulos W."/>
            <person name="He G."/>
            <person name="LaButti K."/>
            <person name="Lipzen A."/>
            <person name="Ng V."/>
            <person name="Riley R."/>
            <person name="Sandor L."/>
            <person name="Barry K."/>
            <person name="Martinez A.T."/>
            <person name="Xiao Y."/>
            <person name="Gibbons J.G."/>
            <person name="Terashima K."/>
            <person name="Grigoriev I.V."/>
            <person name="Hibbett D."/>
        </authorList>
    </citation>
    <scope>NUCLEOTIDE SEQUENCE</scope>
    <source>
        <strain evidence="4">Sp2 HRB7682 ss15</strain>
    </source>
</reference>
<proteinExistence type="predicted"/>
<feature type="chain" id="PRO_5040995325" evidence="3">
    <location>
        <begin position="25"/>
        <end position="234"/>
    </location>
</feature>
<feature type="signal peptide" evidence="3">
    <location>
        <begin position="1"/>
        <end position="24"/>
    </location>
</feature>
<accession>A0A9W9DVQ8</accession>
<dbReference type="PANTHER" id="PTHR34883:SF15">
    <property type="entry name" value="EXTRACELLULAR SERINE-RICH PROTEIN"/>
    <property type="match status" value="1"/>
</dbReference>
<sequence>MIKSLVTYGFFAGALAFLVGPTIAQSSTSSAAASAQTIIVTVSNASSATNASSVFSPDQITAGVGDLVLFNFTEGNHTATQSAFFAPCESVNYTNGTNGFDSNFVVVPTNFSLELDGAFPILAVPILESNVNITMWFYDVNTCAEGGVGVINLVAGDPATSGDTLDGFRRNAIRLNGTSTSYSSSHSSTSTSSSSSSTTSASQGNGAMQRFGLNAGAGITIGLVLLTVMPLSAL</sequence>
<name>A0A9W9DVQ8_9AGAR</name>
<feature type="compositionally biased region" description="Low complexity" evidence="1">
    <location>
        <begin position="178"/>
        <end position="202"/>
    </location>
</feature>
<dbReference type="InterPro" id="IPR008972">
    <property type="entry name" value="Cupredoxin"/>
</dbReference>
<protein>
    <submittedName>
        <fullName evidence="4">Fasciclin-like protein</fullName>
    </submittedName>
</protein>
<gene>
    <name evidence="4" type="ORF">C8J55DRAFT_326096</name>
</gene>
<keyword evidence="2" id="KW-1133">Transmembrane helix</keyword>
<evidence type="ECO:0000313" key="4">
    <source>
        <dbReference type="EMBL" id="KAJ4487305.1"/>
    </source>
</evidence>
<keyword evidence="2" id="KW-0812">Transmembrane</keyword>
<dbReference type="AlphaFoldDB" id="A0A9W9DVQ8"/>
<dbReference type="EMBL" id="JANVFS010000009">
    <property type="protein sequence ID" value="KAJ4487305.1"/>
    <property type="molecule type" value="Genomic_DNA"/>
</dbReference>
<keyword evidence="2" id="KW-0472">Membrane</keyword>
<comment type="caution">
    <text evidence="4">The sequence shown here is derived from an EMBL/GenBank/DDBJ whole genome shotgun (WGS) entry which is preliminary data.</text>
</comment>
<feature type="transmembrane region" description="Helical" evidence="2">
    <location>
        <begin position="211"/>
        <end position="231"/>
    </location>
</feature>
<evidence type="ECO:0000313" key="5">
    <source>
        <dbReference type="Proteomes" id="UP001150238"/>
    </source>
</evidence>
<dbReference type="Proteomes" id="UP001150238">
    <property type="component" value="Unassembled WGS sequence"/>
</dbReference>
<reference evidence="4" key="1">
    <citation type="submission" date="2022-08" db="EMBL/GenBank/DDBJ databases">
        <authorList>
            <consortium name="DOE Joint Genome Institute"/>
            <person name="Min B."/>
            <person name="Riley R."/>
            <person name="Sierra-Patev S."/>
            <person name="Naranjo-Ortiz M."/>
            <person name="Looney B."/>
            <person name="Konkel Z."/>
            <person name="Slot J.C."/>
            <person name="Sakamoto Y."/>
            <person name="Steenwyk J.L."/>
            <person name="Rokas A."/>
            <person name="Carro J."/>
            <person name="Camarero S."/>
            <person name="Ferreira P."/>
            <person name="Molpeceres G."/>
            <person name="Ruiz-Duenas F.J."/>
            <person name="Serrano A."/>
            <person name="Henrissat B."/>
            <person name="Drula E."/>
            <person name="Hughes K.W."/>
            <person name="Mata J.L."/>
            <person name="Ishikawa N.K."/>
            <person name="Vargas-Isla R."/>
            <person name="Ushijima S."/>
            <person name="Smith C.A."/>
            <person name="Ahrendt S."/>
            <person name="Andreopoulos W."/>
            <person name="He G."/>
            <person name="Labutti K."/>
            <person name="Lipzen A."/>
            <person name="Ng V."/>
            <person name="Sandor L."/>
            <person name="Barry K."/>
            <person name="Martinez A.T."/>
            <person name="Xiao Y."/>
            <person name="Gibbons J.G."/>
            <person name="Terashima K."/>
            <person name="Hibbett D.S."/>
            <person name="Grigoriev I.V."/>
        </authorList>
    </citation>
    <scope>NUCLEOTIDE SEQUENCE</scope>
    <source>
        <strain evidence="4">Sp2 HRB7682 ss15</strain>
    </source>
</reference>